<dbReference type="Proteomes" id="UP001226434">
    <property type="component" value="Unassembled WGS sequence"/>
</dbReference>
<protein>
    <submittedName>
        <fullName evidence="1">Uncharacterized protein</fullName>
    </submittedName>
</protein>
<sequence length="68" mass="8178">MVDNIEGARYFKTITGEIINAETNEQMMLPTKELPPVKKEYLKHDFVDRKEMERREDEVIEAYLKQFQ</sequence>
<comment type="caution">
    <text evidence="1">The sequence shown here is derived from an EMBL/GenBank/DDBJ whole genome shotgun (WGS) entry which is preliminary data.</text>
</comment>
<organism evidence="1 2">
    <name type="scientific">Pinibacter soli</name>
    <dbReference type="NCBI Taxonomy" id="3044211"/>
    <lineage>
        <taxon>Bacteria</taxon>
        <taxon>Pseudomonadati</taxon>
        <taxon>Bacteroidota</taxon>
        <taxon>Chitinophagia</taxon>
        <taxon>Chitinophagales</taxon>
        <taxon>Chitinophagaceae</taxon>
        <taxon>Pinibacter</taxon>
    </lineage>
</organism>
<reference evidence="1 2" key="1">
    <citation type="submission" date="2023-05" db="EMBL/GenBank/DDBJ databases">
        <title>Genome sequence of Pinibacter sp. MAH-24.</title>
        <authorList>
            <person name="Huq M.A."/>
        </authorList>
    </citation>
    <scope>NUCLEOTIDE SEQUENCE [LARGE SCALE GENOMIC DNA]</scope>
    <source>
        <strain evidence="1 2">MAH-24</strain>
    </source>
</reference>
<proteinExistence type="predicted"/>
<name>A0ABT6RBM6_9BACT</name>
<evidence type="ECO:0000313" key="1">
    <source>
        <dbReference type="EMBL" id="MDI3319970.1"/>
    </source>
</evidence>
<evidence type="ECO:0000313" key="2">
    <source>
        <dbReference type="Proteomes" id="UP001226434"/>
    </source>
</evidence>
<gene>
    <name evidence="1" type="ORF">QJ048_09320</name>
</gene>
<dbReference type="EMBL" id="JASBRG010000005">
    <property type="protein sequence ID" value="MDI3319970.1"/>
    <property type="molecule type" value="Genomic_DNA"/>
</dbReference>
<accession>A0ABT6RBM6</accession>
<keyword evidence="2" id="KW-1185">Reference proteome</keyword>